<dbReference type="EC" id="2.6.1.2" evidence="6"/>
<accession>A0LP88</accession>
<dbReference type="KEGG" id="sfu:Sfum_3570"/>
<dbReference type="InterPro" id="IPR015424">
    <property type="entry name" value="PyrdxlP-dep_Trfase"/>
</dbReference>
<dbReference type="CDD" id="cd00609">
    <property type="entry name" value="AAT_like"/>
    <property type="match status" value="1"/>
</dbReference>
<evidence type="ECO:0000256" key="3">
    <source>
        <dbReference type="ARBA" id="ARBA00022576"/>
    </source>
</evidence>
<keyword evidence="4 8" id="KW-0808">Transferase</keyword>
<keyword evidence="5" id="KW-0663">Pyridoxal phosphate</keyword>
<evidence type="ECO:0000256" key="5">
    <source>
        <dbReference type="ARBA" id="ARBA00022898"/>
    </source>
</evidence>
<feature type="domain" description="Aminotransferase class I/classII large" evidence="7">
    <location>
        <begin position="46"/>
        <end position="412"/>
    </location>
</feature>
<dbReference type="Gene3D" id="3.40.640.10">
    <property type="entry name" value="Type I PLP-dependent aspartate aminotransferase-like (Major domain)"/>
    <property type="match status" value="1"/>
</dbReference>
<proteinExistence type="inferred from homology"/>
<dbReference type="FunCoup" id="A0LP88">
    <property type="interactions" value="291"/>
</dbReference>
<name>A0LP88_SYNFM</name>
<dbReference type="Pfam" id="PF00155">
    <property type="entry name" value="Aminotran_1_2"/>
    <property type="match status" value="1"/>
</dbReference>
<gene>
    <name evidence="8" type="ordered locus">Sfum_3570</name>
</gene>
<evidence type="ECO:0000313" key="9">
    <source>
        <dbReference type="Proteomes" id="UP000001784"/>
    </source>
</evidence>
<evidence type="ECO:0000256" key="2">
    <source>
        <dbReference type="ARBA" id="ARBA00007441"/>
    </source>
</evidence>
<dbReference type="PANTHER" id="PTHR43488">
    <property type="entry name" value="GLUTAMATE-PYRUVATE AMINOTRANSFERASE ALAA"/>
    <property type="match status" value="1"/>
</dbReference>
<dbReference type="InterPro" id="IPR051926">
    <property type="entry name" value="Ala_Aminotransferase"/>
</dbReference>
<sequence>MRTDIVHKGAGKLTYEIRNIIGIAEKLQQMGVKVNLENIGDPVAKGEKIPAWMKAIVADLAMQDGSYGYCPTQGILETREFLARRNNRNGGVRITPEDIVFFNGLGEAITKVYGLLRSTARIITPSPTYTTHSASEAAHAGQPPVSYPLDPHDHWYPDTRELRRRVKYNPSVAGILLINPDNPTGAVYPESILREIVAIAGEFDLFIIADEIYQNLVYNGRKAKPLAEIIGDVPGLAMKGISKELPWPGARCGWIEFYNAGKDPHFARYVRSIHNAKMVEVCSTTLPQKAIPRIFGHPEYEGWLEERRRRYERLSNLAHEQLKNVPGVLVNRSDGAFYMSVVFEDGVLNGRQTLPIGIRDAGNLVEELTRDGDMQPDKRFVYYLLASSGICVVPLSSFNTELQGFRMTLLEQDEAEFRGIIDNLSHNIRLYLASSPRESQRDAPRFGSAAA</sequence>
<evidence type="ECO:0000259" key="7">
    <source>
        <dbReference type="Pfam" id="PF00155"/>
    </source>
</evidence>
<protein>
    <recommendedName>
        <fullName evidence="6">alanine transaminase</fullName>
        <ecNumber evidence="6">2.6.1.2</ecNumber>
    </recommendedName>
</protein>
<evidence type="ECO:0000256" key="4">
    <source>
        <dbReference type="ARBA" id="ARBA00022679"/>
    </source>
</evidence>
<dbReference type="InParanoid" id="A0LP88"/>
<dbReference type="PANTHER" id="PTHR43488:SF2">
    <property type="entry name" value="GLUTAMATE-PYRUVATE AMINOTRANSFERASE ALAA"/>
    <property type="match status" value="1"/>
</dbReference>
<dbReference type="STRING" id="335543.Sfum_3570"/>
<dbReference type="GO" id="GO:0004021">
    <property type="term" value="F:L-alanine:2-oxoglutarate aminotransferase activity"/>
    <property type="evidence" value="ECO:0007669"/>
    <property type="project" value="UniProtKB-EC"/>
</dbReference>
<keyword evidence="9" id="KW-1185">Reference proteome</keyword>
<dbReference type="NCBIfam" id="NF005334">
    <property type="entry name" value="PRK06855.1"/>
    <property type="match status" value="1"/>
</dbReference>
<organism evidence="8 9">
    <name type="scientific">Syntrophobacter fumaroxidans (strain DSM 10017 / MPOB)</name>
    <dbReference type="NCBI Taxonomy" id="335543"/>
    <lineage>
        <taxon>Bacteria</taxon>
        <taxon>Pseudomonadati</taxon>
        <taxon>Thermodesulfobacteriota</taxon>
        <taxon>Syntrophobacteria</taxon>
        <taxon>Syntrophobacterales</taxon>
        <taxon>Syntrophobacteraceae</taxon>
        <taxon>Syntrophobacter</taxon>
    </lineage>
</organism>
<dbReference type="HOGENOM" id="CLU_017584_4_2_7"/>
<dbReference type="Gene3D" id="3.90.1150.10">
    <property type="entry name" value="Aspartate Aminotransferase, domain 1"/>
    <property type="match status" value="1"/>
</dbReference>
<evidence type="ECO:0000256" key="6">
    <source>
        <dbReference type="ARBA" id="ARBA00026106"/>
    </source>
</evidence>
<dbReference type="SUPFAM" id="SSF53383">
    <property type="entry name" value="PLP-dependent transferases"/>
    <property type="match status" value="1"/>
</dbReference>
<comment type="cofactor">
    <cofactor evidence="1">
        <name>pyridoxal 5'-phosphate</name>
        <dbReference type="ChEBI" id="CHEBI:597326"/>
    </cofactor>
</comment>
<dbReference type="InterPro" id="IPR015421">
    <property type="entry name" value="PyrdxlP-dep_Trfase_major"/>
</dbReference>
<dbReference type="GO" id="GO:0030170">
    <property type="term" value="F:pyridoxal phosphate binding"/>
    <property type="evidence" value="ECO:0007669"/>
    <property type="project" value="InterPro"/>
</dbReference>
<dbReference type="InterPro" id="IPR004839">
    <property type="entry name" value="Aminotransferase_I/II_large"/>
</dbReference>
<dbReference type="eggNOG" id="COG0436">
    <property type="taxonomic scope" value="Bacteria"/>
</dbReference>
<dbReference type="RefSeq" id="WP_011700365.1">
    <property type="nucleotide sequence ID" value="NC_008554.1"/>
</dbReference>
<reference evidence="8 9" key="1">
    <citation type="submission" date="2006-10" db="EMBL/GenBank/DDBJ databases">
        <title>Complete sequence of Syntrophobacter fumaroxidans MPOB.</title>
        <authorList>
            <consortium name="US DOE Joint Genome Institute"/>
            <person name="Copeland A."/>
            <person name="Lucas S."/>
            <person name="Lapidus A."/>
            <person name="Barry K."/>
            <person name="Detter J.C."/>
            <person name="Glavina del Rio T."/>
            <person name="Hammon N."/>
            <person name="Israni S."/>
            <person name="Pitluck S."/>
            <person name="Goltsman E.G."/>
            <person name="Martinez M."/>
            <person name="Schmutz J."/>
            <person name="Larimer F."/>
            <person name="Land M."/>
            <person name="Hauser L."/>
            <person name="Kyrpides N."/>
            <person name="Kim E."/>
            <person name="Boone D.R."/>
            <person name="Brockman F."/>
            <person name="Culley D."/>
            <person name="Ferry J."/>
            <person name="Gunsalus R."/>
            <person name="McInerney M.J."/>
            <person name="Morrison M."/>
            <person name="Plugge C."/>
            <person name="Rohlin L."/>
            <person name="Scholten J."/>
            <person name="Sieber J."/>
            <person name="Stams A.J.M."/>
            <person name="Worm P."/>
            <person name="Henstra A.M."/>
            <person name="Richardson P."/>
        </authorList>
    </citation>
    <scope>NUCLEOTIDE SEQUENCE [LARGE SCALE GENOMIC DNA]</scope>
    <source>
        <strain evidence="9">DSM 10017 / MPOB</strain>
    </source>
</reference>
<dbReference type="EMBL" id="CP000478">
    <property type="protein sequence ID" value="ABK19240.1"/>
    <property type="molecule type" value="Genomic_DNA"/>
</dbReference>
<dbReference type="OrthoDB" id="9804474at2"/>
<keyword evidence="3 8" id="KW-0032">Aminotransferase</keyword>
<dbReference type="AlphaFoldDB" id="A0LP88"/>
<dbReference type="Proteomes" id="UP000001784">
    <property type="component" value="Chromosome"/>
</dbReference>
<evidence type="ECO:0000256" key="1">
    <source>
        <dbReference type="ARBA" id="ARBA00001933"/>
    </source>
</evidence>
<evidence type="ECO:0000313" key="8">
    <source>
        <dbReference type="EMBL" id="ABK19240.1"/>
    </source>
</evidence>
<comment type="similarity">
    <text evidence="2">Belongs to the class-I pyridoxal-phosphate-dependent aminotransferase family.</text>
</comment>
<dbReference type="InterPro" id="IPR015422">
    <property type="entry name" value="PyrdxlP-dep_Trfase_small"/>
</dbReference>